<accession>A0A2P5FUN3</accession>
<gene>
    <name evidence="2" type="ORF">TorRG33x02_027640</name>
</gene>
<sequence>MFVGWPCNQSSSALGSCFLSFLYSLFFFYFSPPFAPLVGQSVCLNYLTTVNNRTHSISKAKMEVHSLIKAKTMHTEKYITSSTTIGMVGLWTTTFSFLLNIRGTNN</sequence>
<feature type="non-terminal residue" evidence="2">
    <location>
        <position position="106"/>
    </location>
</feature>
<dbReference type="AlphaFoldDB" id="A0A2P5FUN3"/>
<keyword evidence="1" id="KW-0812">Transmembrane</keyword>
<evidence type="ECO:0000313" key="2">
    <source>
        <dbReference type="EMBL" id="POO01457.1"/>
    </source>
</evidence>
<keyword evidence="1" id="KW-1133">Transmembrane helix</keyword>
<name>A0A2P5FUN3_TREOI</name>
<protein>
    <submittedName>
        <fullName evidence="2">Uncharacterized protein</fullName>
    </submittedName>
</protein>
<dbReference type="Proteomes" id="UP000237000">
    <property type="component" value="Unassembled WGS sequence"/>
</dbReference>
<feature type="transmembrane region" description="Helical" evidence="1">
    <location>
        <begin position="12"/>
        <end position="30"/>
    </location>
</feature>
<feature type="transmembrane region" description="Helical" evidence="1">
    <location>
        <begin position="78"/>
        <end position="101"/>
    </location>
</feature>
<keyword evidence="1" id="KW-0472">Membrane</keyword>
<dbReference type="EMBL" id="JXTC01000008">
    <property type="protein sequence ID" value="POO01457.1"/>
    <property type="molecule type" value="Genomic_DNA"/>
</dbReference>
<keyword evidence="3" id="KW-1185">Reference proteome</keyword>
<evidence type="ECO:0000313" key="3">
    <source>
        <dbReference type="Proteomes" id="UP000237000"/>
    </source>
</evidence>
<organism evidence="2 3">
    <name type="scientific">Trema orientale</name>
    <name type="common">Charcoal tree</name>
    <name type="synonym">Celtis orientalis</name>
    <dbReference type="NCBI Taxonomy" id="63057"/>
    <lineage>
        <taxon>Eukaryota</taxon>
        <taxon>Viridiplantae</taxon>
        <taxon>Streptophyta</taxon>
        <taxon>Embryophyta</taxon>
        <taxon>Tracheophyta</taxon>
        <taxon>Spermatophyta</taxon>
        <taxon>Magnoliopsida</taxon>
        <taxon>eudicotyledons</taxon>
        <taxon>Gunneridae</taxon>
        <taxon>Pentapetalae</taxon>
        <taxon>rosids</taxon>
        <taxon>fabids</taxon>
        <taxon>Rosales</taxon>
        <taxon>Cannabaceae</taxon>
        <taxon>Trema</taxon>
    </lineage>
</organism>
<proteinExistence type="predicted"/>
<evidence type="ECO:0000256" key="1">
    <source>
        <dbReference type="SAM" id="Phobius"/>
    </source>
</evidence>
<reference evidence="3" key="1">
    <citation type="submission" date="2016-06" db="EMBL/GenBank/DDBJ databases">
        <title>Parallel loss of symbiosis genes in relatives of nitrogen-fixing non-legume Parasponia.</title>
        <authorList>
            <person name="Van Velzen R."/>
            <person name="Holmer R."/>
            <person name="Bu F."/>
            <person name="Rutten L."/>
            <person name="Van Zeijl A."/>
            <person name="Liu W."/>
            <person name="Santuari L."/>
            <person name="Cao Q."/>
            <person name="Sharma T."/>
            <person name="Shen D."/>
            <person name="Roswanjaya Y."/>
            <person name="Wardhani T."/>
            <person name="Kalhor M.S."/>
            <person name="Jansen J."/>
            <person name="Van den Hoogen J."/>
            <person name="Gungor B."/>
            <person name="Hartog M."/>
            <person name="Hontelez J."/>
            <person name="Verver J."/>
            <person name="Yang W.-C."/>
            <person name="Schijlen E."/>
            <person name="Repin R."/>
            <person name="Schilthuizen M."/>
            <person name="Schranz E."/>
            <person name="Heidstra R."/>
            <person name="Miyata K."/>
            <person name="Fedorova E."/>
            <person name="Kohlen W."/>
            <person name="Bisseling T."/>
            <person name="Smit S."/>
            <person name="Geurts R."/>
        </authorList>
    </citation>
    <scope>NUCLEOTIDE SEQUENCE [LARGE SCALE GENOMIC DNA]</scope>
    <source>
        <strain evidence="3">cv. RG33-2</strain>
    </source>
</reference>
<comment type="caution">
    <text evidence="2">The sequence shown here is derived from an EMBL/GenBank/DDBJ whole genome shotgun (WGS) entry which is preliminary data.</text>
</comment>
<dbReference type="InParanoid" id="A0A2P5FUN3"/>